<dbReference type="RefSeq" id="WP_369017819.1">
    <property type="nucleotide sequence ID" value="NZ_CP121689.1"/>
</dbReference>
<dbReference type="SMART" id="SM01274">
    <property type="entry name" value="malic"/>
    <property type="match status" value="1"/>
</dbReference>
<evidence type="ECO:0000256" key="1">
    <source>
        <dbReference type="ARBA" id="ARBA00023002"/>
    </source>
</evidence>
<dbReference type="InterPro" id="IPR045213">
    <property type="entry name" value="Malic_NAD-bd_bact_type"/>
</dbReference>
<dbReference type="Proteomes" id="UP001461341">
    <property type="component" value="Chromosome"/>
</dbReference>
<protein>
    <submittedName>
        <fullName evidence="4">NADP-dependent malic enzyme</fullName>
    </submittedName>
</protein>
<dbReference type="InterPro" id="IPR012301">
    <property type="entry name" value="Malic_N_dom"/>
</dbReference>
<dbReference type="SUPFAM" id="SSF53223">
    <property type="entry name" value="Aminoacid dehydrogenase-like, N-terminal domain"/>
    <property type="match status" value="1"/>
</dbReference>
<dbReference type="InterPro" id="IPR012302">
    <property type="entry name" value="Malic_NAD-bd"/>
</dbReference>
<reference evidence="4 5" key="1">
    <citation type="submission" date="2023-03" db="EMBL/GenBank/DDBJ databases">
        <title>Novel Species.</title>
        <authorList>
            <person name="Ma S."/>
        </authorList>
    </citation>
    <scope>NUCLEOTIDE SEQUENCE [LARGE SCALE GENOMIC DNA]</scope>
    <source>
        <strain evidence="4 5">B11</strain>
    </source>
</reference>
<dbReference type="InterPro" id="IPR046346">
    <property type="entry name" value="Aminoacid_DH-like_N_sf"/>
</dbReference>
<organism evidence="4 5">
    <name type="scientific">Thermatribacter velox</name>
    <dbReference type="NCBI Taxonomy" id="3039681"/>
    <lineage>
        <taxon>Bacteria</taxon>
        <taxon>Pseudomonadati</taxon>
        <taxon>Atribacterota</taxon>
        <taxon>Atribacteria</taxon>
        <taxon>Atribacterales</taxon>
        <taxon>Thermatribacteraceae</taxon>
        <taxon>Thermatribacter</taxon>
    </lineage>
</organism>
<dbReference type="EMBL" id="CP121689">
    <property type="protein sequence ID" value="WZL75669.1"/>
    <property type="molecule type" value="Genomic_DNA"/>
</dbReference>
<dbReference type="InterPro" id="IPR036291">
    <property type="entry name" value="NAD(P)-bd_dom_sf"/>
</dbReference>
<sequence>MVKEGNLKTQELFDKSRALHRFYRGKIETLLKCPVRDYQDFALWYTPGVAAVSRAIAEDRELSFQYTNRWNTVAVVSDGSRVLGLGDIGPEAALPVMEGKALLFRYLGGVDAWPICVRTRNPEELIALVQAISPTFGGINLEDIAQPQCFAVLETLRKTLDIPVWHDDQQGTALVTIAAFLGALDVVGKAPDQVKVALIGAGASNLRIAHLLIAVGVPPENLVLCDSKGTLHRGRKDLEESHPWKWELCQVTNGENLVGGKEEAIRGRDVLIALSTPGPGVIKPEWVAQMNSEAIVFACANPVPEIWPWEAKEAGARIVATGRSDFPNQVNNSLGFPGVFRGVLSVQARTITDSMCLAAAKSLYEFARRKGLNEDYIIPSMEEWEVYVEEAKAVARVALEEGIAQRDVSLEEIERESRFLIQRAREITALMQKEGFVISPEGGGT</sequence>
<dbReference type="PANTHER" id="PTHR43237:SF4">
    <property type="entry name" value="NADP-DEPENDENT MALIC ENZYME"/>
    <property type="match status" value="1"/>
</dbReference>
<dbReference type="CDD" id="cd05311">
    <property type="entry name" value="NAD_bind_2_malic_enz"/>
    <property type="match status" value="1"/>
</dbReference>
<evidence type="ECO:0000313" key="5">
    <source>
        <dbReference type="Proteomes" id="UP001461341"/>
    </source>
</evidence>
<dbReference type="PANTHER" id="PTHR43237">
    <property type="entry name" value="NADP-DEPENDENT MALIC ENZYME"/>
    <property type="match status" value="1"/>
</dbReference>
<dbReference type="SUPFAM" id="SSF51735">
    <property type="entry name" value="NAD(P)-binding Rossmann-fold domains"/>
    <property type="match status" value="1"/>
</dbReference>
<keyword evidence="1" id="KW-0560">Oxidoreductase</keyword>
<dbReference type="InterPro" id="IPR037062">
    <property type="entry name" value="Malic_N_dom_sf"/>
</dbReference>
<gene>
    <name evidence="4" type="ORF">QBE54_08745</name>
</gene>
<dbReference type="SMART" id="SM00919">
    <property type="entry name" value="Malic_M"/>
    <property type="match status" value="1"/>
</dbReference>
<dbReference type="Pfam" id="PF00390">
    <property type="entry name" value="malic"/>
    <property type="match status" value="1"/>
</dbReference>
<accession>A0ABZ2Y9L1</accession>
<keyword evidence="5" id="KW-1185">Reference proteome</keyword>
<evidence type="ECO:0000313" key="4">
    <source>
        <dbReference type="EMBL" id="WZL75669.1"/>
    </source>
</evidence>
<proteinExistence type="predicted"/>
<dbReference type="Gene3D" id="3.40.50.10380">
    <property type="entry name" value="Malic enzyme, N-terminal domain"/>
    <property type="match status" value="1"/>
</dbReference>
<dbReference type="Pfam" id="PF03949">
    <property type="entry name" value="Malic_M"/>
    <property type="match status" value="1"/>
</dbReference>
<evidence type="ECO:0000259" key="3">
    <source>
        <dbReference type="SMART" id="SM01274"/>
    </source>
</evidence>
<evidence type="ECO:0000259" key="2">
    <source>
        <dbReference type="SMART" id="SM00919"/>
    </source>
</evidence>
<feature type="domain" description="Malic enzyme N-terminal" evidence="3">
    <location>
        <begin position="24"/>
        <end position="157"/>
    </location>
</feature>
<feature type="domain" description="Malic enzyme NAD-binding" evidence="2">
    <location>
        <begin position="169"/>
        <end position="399"/>
    </location>
</feature>
<dbReference type="Gene3D" id="3.40.50.720">
    <property type="entry name" value="NAD(P)-binding Rossmann-like Domain"/>
    <property type="match status" value="1"/>
</dbReference>
<name>A0ABZ2Y9L1_9BACT</name>
<dbReference type="InterPro" id="IPR051674">
    <property type="entry name" value="Malate_Decarboxylase"/>
</dbReference>